<dbReference type="Gene3D" id="1.20.1720.10">
    <property type="entry name" value="Multidrug resistance protein D"/>
    <property type="match status" value="2"/>
</dbReference>
<keyword evidence="3 6" id="KW-0812">Transmembrane</keyword>
<evidence type="ECO:0000256" key="2">
    <source>
        <dbReference type="ARBA" id="ARBA00022448"/>
    </source>
</evidence>
<evidence type="ECO:0000313" key="8">
    <source>
        <dbReference type="Proteomes" id="UP001396898"/>
    </source>
</evidence>
<evidence type="ECO:0000313" key="7">
    <source>
        <dbReference type="EMBL" id="KAK8001862.1"/>
    </source>
</evidence>
<keyword evidence="5 6" id="KW-0472">Membrane</keyword>
<gene>
    <name evidence="7" type="ORF">PG991_014084</name>
</gene>
<comment type="subcellular location">
    <subcellularLocation>
        <location evidence="1">Membrane</location>
        <topology evidence="1">Multi-pass membrane protein</topology>
    </subcellularLocation>
</comment>
<dbReference type="SUPFAM" id="SSF103473">
    <property type="entry name" value="MFS general substrate transporter"/>
    <property type="match status" value="1"/>
</dbReference>
<evidence type="ECO:0000256" key="1">
    <source>
        <dbReference type="ARBA" id="ARBA00004141"/>
    </source>
</evidence>
<dbReference type="InterPro" id="IPR036259">
    <property type="entry name" value="MFS_trans_sf"/>
</dbReference>
<comment type="caution">
    <text evidence="7">The sequence shown here is derived from an EMBL/GenBank/DDBJ whole genome shotgun (WGS) entry which is preliminary data.</text>
</comment>
<keyword evidence="4 6" id="KW-1133">Transmembrane helix</keyword>
<dbReference type="EMBL" id="JAQQWI010000018">
    <property type="protein sequence ID" value="KAK8001862.1"/>
    <property type="molecule type" value="Genomic_DNA"/>
</dbReference>
<evidence type="ECO:0000256" key="4">
    <source>
        <dbReference type="ARBA" id="ARBA00022989"/>
    </source>
</evidence>
<evidence type="ECO:0000256" key="6">
    <source>
        <dbReference type="SAM" id="Phobius"/>
    </source>
</evidence>
<keyword evidence="8" id="KW-1185">Reference proteome</keyword>
<organism evidence="7 8">
    <name type="scientific">Apiospora marii</name>
    <dbReference type="NCBI Taxonomy" id="335849"/>
    <lineage>
        <taxon>Eukaryota</taxon>
        <taxon>Fungi</taxon>
        <taxon>Dikarya</taxon>
        <taxon>Ascomycota</taxon>
        <taxon>Pezizomycotina</taxon>
        <taxon>Sordariomycetes</taxon>
        <taxon>Xylariomycetidae</taxon>
        <taxon>Amphisphaeriales</taxon>
        <taxon>Apiosporaceae</taxon>
        <taxon>Apiospora</taxon>
    </lineage>
</organism>
<sequence length="233" mass="25170">MEMPEPTVTSFLLVQGLTAVFGGAFADAISRRPVCFIDLVLYLIVNVALSYSPDSTVLVLFRGVQSGGSYPTSILAMDVFAENSPYAGSGVIQNISPPSERSTFTSNTSRTHASMLEGGDTNKRAPVRNFSLAVGPVLGGALAQQLGFRSIFIFLLIGTAVILVAVTLYSLETLRTIAGNGFPRLGGVYQPWLRRFKKPESTRDPGPRAANRITSCWQFLELYCITCSPSSKF</sequence>
<reference evidence="7 8" key="1">
    <citation type="submission" date="2023-01" db="EMBL/GenBank/DDBJ databases">
        <title>Analysis of 21 Apiospora genomes using comparative genomics revels a genus with tremendous synthesis potential of carbohydrate active enzymes and secondary metabolites.</title>
        <authorList>
            <person name="Sorensen T."/>
        </authorList>
    </citation>
    <scope>NUCLEOTIDE SEQUENCE [LARGE SCALE GENOMIC DNA]</scope>
    <source>
        <strain evidence="7 8">CBS 20057</strain>
    </source>
</reference>
<name>A0ABR1R8L5_9PEZI</name>
<feature type="transmembrane region" description="Helical" evidence="6">
    <location>
        <begin position="151"/>
        <end position="171"/>
    </location>
</feature>
<evidence type="ECO:0000256" key="5">
    <source>
        <dbReference type="ARBA" id="ARBA00023136"/>
    </source>
</evidence>
<proteinExistence type="predicted"/>
<keyword evidence="2" id="KW-0813">Transport</keyword>
<dbReference type="PANTHER" id="PTHR23502">
    <property type="entry name" value="MAJOR FACILITATOR SUPERFAMILY"/>
    <property type="match status" value="1"/>
</dbReference>
<dbReference type="PANTHER" id="PTHR23502:SF51">
    <property type="entry name" value="QUINIDINE RESISTANCE PROTEIN 1-RELATED"/>
    <property type="match status" value="1"/>
</dbReference>
<protein>
    <submittedName>
        <fullName evidence="7">Major facilitator superfamily transporter</fullName>
    </submittedName>
</protein>
<dbReference type="Proteomes" id="UP001396898">
    <property type="component" value="Unassembled WGS sequence"/>
</dbReference>
<evidence type="ECO:0000256" key="3">
    <source>
        <dbReference type="ARBA" id="ARBA00022692"/>
    </source>
</evidence>
<accession>A0ABR1R8L5</accession>